<comment type="catalytic activity">
    <reaction evidence="6 7">
        <text>D-mannitol 1-phosphate + NAD(+) = beta-D-fructose 6-phosphate + NADH + H(+)</text>
        <dbReference type="Rhea" id="RHEA:19661"/>
        <dbReference type="ChEBI" id="CHEBI:15378"/>
        <dbReference type="ChEBI" id="CHEBI:57540"/>
        <dbReference type="ChEBI" id="CHEBI:57634"/>
        <dbReference type="ChEBI" id="CHEBI:57945"/>
        <dbReference type="ChEBI" id="CHEBI:61381"/>
        <dbReference type="EC" id="1.1.1.17"/>
    </reaction>
</comment>
<dbReference type="EC" id="1.1.1.17" evidence="2 7"/>
<evidence type="ECO:0000256" key="2">
    <source>
        <dbReference type="ARBA" id="ARBA00012939"/>
    </source>
</evidence>
<dbReference type="EMBL" id="ALPT02000027">
    <property type="protein sequence ID" value="KGA97546.1"/>
    <property type="molecule type" value="Genomic_DNA"/>
</dbReference>
<dbReference type="eggNOG" id="COG0246">
    <property type="taxonomic scope" value="Bacteria"/>
</dbReference>
<evidence type="ECO:0000313" key="11">
    <source>
        <dbReference type="Proteomes" id="UP000002754"/>
    </source>
</evidence>
<evidence type="ECO:0000256" key="4">
    <source>
        <dbReference type="ARBA" id="ARBA00023002"/>
    </source>
</evidence>
<dbReference type="PRINTS" id="PR00084">
    <property type="entry name" value="MTLDHDRGNASE"/>
</dbReference>
<keyword evidence="4 7" id="KW-0560">Oxidoreductase</keyword>
<dbReference type="PANTHER" id="PTHR30524:SF0">
    <property type="entry name" value="ALTRONATE OXIDOREDUCTASE-RELATED"/>
    <property type="match status" value="1"/>
</dbReference>
<dbReference type="Gene3D" id="3.40.50.720">
    <property type="entry name" value="NAD(P)-binding Rossmann-like Domain"/>
    <property type="match status" value="1"/>
</dbReference>
<dbReference type="SUPFAM" id="SSF48179">
    <property type="entry name" value="6-phosphogluconate dehydrogenase C-terminal domain-like"/>
    <property type="match status" value="1"/>
</dbReference>
<dbReference type="Pfam" id="PF01232">
    <property type="entry name" value="Mannitol_dh"/>
    <property type="match status" value="1"/>
</dbReference>
<feature type="domain" description="Mannitol dehydrogenase N-terminal" evidence="8">
    <location>
        <begin position="1"/>
        <end position="193"/>
    </location>
</feature>
<dbReference type="GO" id="GO:0008926">
    <property type="term" value="F:mannitol-1-phosphate 5-dehydrogenase activity"/>
    <property type="evidence" value="ECO:0007669"/>
    <property type="project" value="UniProtKB-UniRule"/>
</dbReference>
<dbReference type="NCBIfam" id="NF002647">
    <property type="entry name" value="PRK02318.1-3"/>
    <property type="match status" value="1"/>
</dbReference>
<dbReference type="InterPro" id="IPR013131">
    <property type="entry name" value="Mannitol_DH_N"/>
</dbReference>
<reference evidence="10 11" key="1">
    <citation type="journal article" date="2014" name="Genome Announc.">
        <title>Draft Genome Sequence of Bacillus alcalophilus AV1934, a Classic Alkaliphile Isolated from Human Feces in 1934.</title>
        <authorList>
            <person name="Attie O."/>
            <person name="Jayaprakash A."/>
            <person name="Shah H."/>
            <person name="Paulsen I.T."/>
            <person name="Morino M."/>
            <person name="Takahashi Y."/>
            <person name="Narumi I."/>
            <person name="Sachidanandam R."/>
            <person name="Satoh K."/>
            <person name="Ito M."/>
            <person name="Krulwich T.A."/>
        </authorList>
    </citation>
    <scope>NUCLEOTIDE SEQUENCE [LARGE SCALE GENOMIC DNA]</scope>
    <source>
        <strain evidence="10 11">AV1934</strain>
    </source>
</reference>
<dbReference type="InterPro" id="IPR013118">
    <property type="entry name" value="Mannitol_DH_C"/>
</dbReference>
<keyword evidence="5 7" id="KW-0520">NAD</keyword>
<evidence type="ECO:0000256" key="6">
    <source>
        <dbReference type="ARBA" id="ARBA00048615"/>
    </source>
</evidence>
<protein>
    <recommendedName>
        <fullName evidence="3 7">Mannitol-1-phosphate 5-dehydrogenase</fullName>
        <ecNumber evidence="2 7">1.1.1.17</ecNumber>
    </recommendedName>
</protein>
<dbReference type="SUPFAM" id="SSF51735">
    <property type="entry name" value="NAD(P)-binding Rossmann-fold domains"/>
    <property type="match status" value="1"/>
</dbReference>
<dbReference type="GO" id="GO:0019592">
    <property type="term" value="P:mannitol catabolic process"/>
    <property type="evidence" value="ECO:0007669"/>
    <property type="project" value="TreeGrafter"/>
</dbReference>
<dbReference type="InterPro" id="IPR013328">
    <property type="entry name" value="6PGD_dom2"/>
</dbReference>
<dbReference type="STRING" id="1218173.BALCAV_0209850"/>
<dbReference type="Pfam" id="PF08125">
    <property type="entry name" value="Mannitol_dh_C"/>
    <property type="match status" value="1"/>
</dbReference>
<name>A0A094WL06_ALKAL</name>
<dbReference type="InterPro" id="IPR000669">
    <property type="entry name" value="Mannitol_DH"/>
</dbReference>
<evidence type="ECO:0000259" key="8">
    <source>
        <dbReference type="Pfam" id="PF01232"/>
    </source>
</evidence>
<dbReference type="GO" id="GO:0005829">
    <property type="term" value="C:cytosol"/>
    <property type="evidence" value="ECO:0007669"/>
    <property type="project" value="TreeGrafter"/>
</dbReference>
<dbReference type="NCBIfam" id="NF002646">
    <property type="entry name" value="PRK02318.1-2"/>
    <property type="match status" value="1"/>
</dbReference>
<accession>A0A094WL06</accession>
<dbReference type="HAMAP" id="MF_00196">
    <property type="entry name" value="Mannitol_dehydrog"/>
    <property type="match status" value="1"/>
</dbReference>
<dbReference type="PANTHER" id="PTHR30524">
    <property type="entry name" value="MANNITOL-1-PHOSPHATE 5-DEHYDROGENASE"/>
    <property type="match status" value="1"/>
</dbReference>
<evidence type="ECO:0000313" key="10">
    <source>
        <dbReference type="EMBL" id="KGA97546.1"/>
    </source>
</evidence>
<dbReference type="OrthoDB" id="271711at2"/>
<feature type="binding site" evidence="7">
    <location>
        <begin position="3"/>
        <end position="14"/>
    </location>
    <ligand>
        <name>NAD(+)</name>
        <dbReference type="ChEBI" id="CHEBI:57540"/>
    </ligand>
</feature>
<comment type="similarity">
    <text evidence="1 7">Belongs to the mannitol dehydrogenase family.</text>
</comment>
<keyword evidence="11" id="KW-1185">Reference proteome</keyword>
<feature type="domain" description="Mannitol dehydrogenase C-terminal" evidence="9">
    <location>
        <begin position="200"/>
        <end position="373"/>
    </location>
</feature>
<dbReference type="InterPro" id="IPR008927">
    <property type="entry name" value="6-PGluconate_DH-like_C_sf"/>
</dbReference>
<dbReference type="InterPro" id="IPR036291">
    <property type="entry name" value="NAD(P)-bd_dom_sf"/>
</dbReference>
<proteinExistence type="inferred from homology"/>
<dbReference type="NCBIfam" id="NF002649">
    <property type="entry name" value="PRK02318.2-1"/>
    <property type="match status" value="1"/>
</dbReference>
<dbReference type="InterPro" id="IPR023028">
    <property type="entry name" value="Mannitol_1_phos_5_DH"/>
</dbReference>
<evidence type="ECO:0000256" key="3">
    <source>
        <dbReference type="ARBA" id="ARBA00016219"/>
    </source>
</evidence>
<organism evidence="10 11">
    <name type="scientific">Alkalihalobacillus alcalophilus ATCC 27647 = CGMCC 1.3604</name>
    <dbReference type="NCBI Taxonomy" id="1218173"/>
    <lineage>
        <taxon>Bacteria</taxon>
        <taxon>Bacillati</taxon>
        <taxon>Bacillota</taxon>
        <taxon>Bacilli</taxon>
        <taxon>Bacillales</taxon>
        <taxon>Bacillaceae</taxon>
        <taxon>Alkalihalobacillus</taxon>
    </lineage>
</organism>
<evidence type="ECO:0000256" key="1">
    <source>
        <dbReference type="ARBA" id="ARBA00006541"/>
    </source>
</evidence>
<dbReference type="Gene3D" id="1.10.1040.10">
    <property type="entry name" value="N-(1-d-carboxylethyl)-l-norvaline Dehydrogenase, domain 2"/>
    <property type="match status" value="1"/>
</dbReference>
<gene>
    <name evidence="7" type="primary">mtlD</name>
    <name evidence="10" type="ORF">BALCAV_0209850</name>
</gene>
<dbReference type="AlphaFoldDB" id="A0A094WL06"/>
<comment type="caution">
    <text evidence="10">The sequence shown here is derived from an EMBL/GenBank/DDBJ whole genome shotgun (WGS) entry which is preliminary data.</text>
</comment>
<evidence type="ECO:0000256" key="5">
    <source>
        <dbReference type="ARBA" id="ARBA00023027"/>
    </source>
</evidence>
<evidence type="ECO:0000256" key="7">
    <source>
        <dbReference type="HAMAP-Rule" id="MF_00196"/>
    </source>
</evidence>
<dbReference type="RefSeq" id="WP_040323823.1">
    <property type="nucleotide sequence ID" value="NZ_ALPT02000027.1"/>
</dbReference>
<dbReference type="Proteomes" id="UP000002754">
    <property type="component" value="Unassembled WGS sequence"/>
</dbReference>
<sequence>MKAVHFGAGNIGRGFIGSLLHRSGYEVVFVDVNAEIIDELNQKKAYTVHIAEENGQNETVTNVRGLNSQTQIEQVIEEIASADIVTTAVGPNILKFVAEPIAKGLKQRAGKDVFVIACENAIGATETLKSHIETYLTEQEMAEMEKVTSFPNSAVDRIVPNQQHEELLTVAVEPFYEWVIDEAAIHTSRPEISGATFVQDLTPYIERKLFTVNTGHAMVAYLGFARGIEAINEAIADETIERMVRGALEETSTLLTEKYGFDRAEHKRYVEKILNRFKNPYLSDDVKRVGRGPLRKLSFNERFIKPARQLVELGYEPKALLEGIEAAFQFDVQSDEESVQLQQMLAQKELKEVIVEVTGLDKNSALVEEIEKRIS</sequence>
<evidence type="ECO:0000259" key="9">
    <source>
        <dbReference type="Pfam" id="PF08125"/>
    </source>
</evidence>
<dbReference type="NCBIfam" id="NF002652">
    <property type="entry name" value="PRK02318.2-5"/>
    <property type="match status" value="1"/>
</dbReference>